<dbReference type="STRING" id="1236989.JCM15548_13737"/>
<dbReference type="AlphaFoldDB" id="A0A0E9M1Y4"/>
<proteinExistence type="predicted"/>
<keyword evidence="2" id="KW-1185">Reference proteome</keyword>
<evidence type="ECO:0000313" key="2">
    <source>
        <dbReference type="Proteomes" id="UP000032900"/>
    </source>
</evidence>
<name>A0A0E9M1Y4_9BACT</name>
<gene>
    <name evidence="1" type="ORF">JCM15548_13737</name>
</gene>
<organism evidence="1 2">
    <name type="scientific">Geofilum rubicundum JCM 15548</name>
    <dbReference type="NCBI Taxonomy" id="1236989"/>
    <lineage>
        <taxon>Bacteria</taxon>
        <taxon>Pseudomonadati</taxon>
        <taxon>Bacteroidota</taxon>
        <taxon>Bacteroidia</taxon>
        <taxon>Marinilabiliales</taxon>
        <taxon>Marinilabiliaceae</taxon>
        <taxon>Geofilum</taxon>
    </lineage>
</organism>
<accession>A0A0E9M1Y4</accession>
<dbReference type="Proteomes" id="UP000032900">
    <property type="component" value="Unassembled WGS sequence"/>
</dbReference>
<evidence type="ECO:0000313" key="1">
    <source>
        <dbReference type="EMBL" id="GAO31381.1"/>
    </source>
</evidence>
<reference evidence="1 2" key="1">
    <citation type="journal article" date="2015" name="Microbes Environ.">
        <title>Distribution and evolution of nitrogen fixation genes in the phylum bacteroidetes.</title>
        <authorList>
            <person name="Inoue J."/>
            <person name="Oshima K."/>
            <person name="Suda W."/>
            <person name="Sakamoto M."/>
            <person name="Iino T."/>
            <person name="Noda S."/>
            <person name="Hongoh Y."/>
            <person name="Hattori M."/>
            <person name="Ohkuma M."/>
        </authorList>
    </citation>
    <scope>NUCLEOTIDE SEQUENCE [LARGE SCALE GENOMIC DNA]</scope>
    <source>
        <strain evidence="1">JCM 15548</strain>
    </source>
</reference>
<protein>
    <submittedName>
        <fullName evidence="1">Uncharacterized protein</fullName>
    </submittedName>
</protein>
<dbReference type="EMBL" id="BAZW01000046">
    <property type="protein sequence ID" value="GAO31381.1"/>
    <property type="molecule type" value="Genomic_DNA"/>
</dbReference>
<sequence length="236" mass="27607">MVILLNNKYFFMQFLVKINNVKNTDELEGSWSLSDFKELLNRFEVPDADTLKENEVKDFLFMAINEFEPREAASIVLDYKLSDHLNEGQIDNISLEMLEEKMAEKYTEIDLHKPLFEVNQLLYKAYNGKFPHIQVNVIDLEIKSKNGEDFEIDKELVLKALVHGLSDNNLLLRLFGDQLEGKVPFPEAEGIIWELKGKEADRYEMVTSEKWLTKDEVEKTEFECEVVPYEEAKEEN</sequence>
<comment type="caution">
    <text evidence="1">The sequence shown here is derived from an EMBL/GenBank/DDBJ whole genome shotgun (WGS) entry which is preliminary data.</text>
</comment>